<feature type="compositionally biased region" description="Polar residues" evidence="1">
    <location>
        <begin position="8"/>
        <end position="24"/>
    </location>
</feature>
<name>A0A854QAV8_CRYNE</name>
<evidence type="ECO:0000313" key="2">
    <source>
        <dbReference type="EMBL" id="OXG20641.1"/>
    </source>
</evidence>
<organism evidence="2 3">
    <name type="scientific">Cryptococcus neoformans Tu259-1</name>
    <dbReference type="NCBI Taxonomy" id="1230072"/>
    <lineage>
        <taxon>Eukaryota</taxon>
        <taxon>Fungi</taxon>
        <taxon>Dikarya</taxon>
        <taxon>Basidiomycota</taxon>
        <taxon>Agaricomycotina</taxon>
        <taxon>Tremellomycetes</taxon>
        <taxon>Tremellales</taxon>
        <taxon>Cryptococcaceae</taxon>
        <taxon>Cryptococcus</taxon>
        <taxon>Cryptococcus neoformans species complex</taxon>
    </lineage>
</organism>
<dbReference type="Proteomes" id="UP000199727">
    <property type="component" value="Unassembled WGS sequence"/>
</dbReference>
<comment type="caution">
    <text evidence="2">The sequence shown here is derived from an EMBL/GenBank/DDBJ whole genome shotgun (WGS) entry which is preliminary data.</text>
</comment>
<dbReference type="AlphaFoldDB" id="A0A854QAV8"/>
<protein>
    <submittedName>
        <fullName evidence="2">Uncharacterized protein</fullName>
    </submittedName>
</protein>
<evidence type="ECO:0000256" key="1">
    <source>
        <dbReference type="SAM" id="MobiDB-lite"/>
    </source>
</evidence>
<sequence length="296" mass="31739">MSPLTLAQLPSNQIRPSASPSRWVSSPHRPASLPLSPSLCSSALPRAHPIPLPSSPLCPSLVPALPLPLASIAVPATASIPNMPLPPPLNQNHTTTHNQNLDEAPWCFSFMSRMAAPASAIVPIPPAPPNTLLAASTAHVETVPARMGGVSLGDWAPSSVKDLKSLARSLEGSTIKPVPISFIFENDNFAKDGEVELLKNHQGSFEFERRMKEIERELREQPLSTATPSRGSQGSITIKAGPLLGRKARNNNGLTQGIDEVDVEWCFLCGKEGQRGGMELKSMDGEGWQWLCQSCS</sequence>
<proteinExistence type="predicted"/>
<accession>A0A854QAV8</accession>
<feature type="region of interest" description="Disordered" evidence="1">
    <location>
        <begin position="1"/>
        <end position="29"/>
    </location>
</feature>
<reference evidence="2 3" key="1">
    <citation type="submission" date="2017-06" db="EMBL/GenBank/DDBJ databases">
        <title>Global population genomics of the pathogenic fungus Cryptococcus neoformans var. grubii.</title>
        <authorList>
            <person name="Cuomo C."/>
            <person name="Litvintseva A."/>
            <person name="Chen Y."/>
            <person name="Young S."/>
            <person name="Zeng Q."/>
            <person name="Chapman S."/>
            <person name="Gujja S."/>
            <person name="Saif S."/>
            <person name="Birren B."/>
        </authorList>
    </citation>
    <scope>NUCLEOTIDE SEQUENCE [LARGE SCALE GENOMIC DNA]</scope>
    <source>
        <strain evidence="2 3">Tu259-1</strain>
    </source>
</reference>
<dbReference type="EMBL" id="AMKT01000044">
    <property type="protein sequence ID" value="OXG20641.1"/>
    <property type="molecule type" value="Genomic_DNA"/>
</dbReference>
<evidence type="ECO:0000313" key="3">
    <source>
        <dbReference type="Proteomes" id="UP000199727"/>
    </source>
</evidence>
<gene>
    <name evidence="2" type="ORF">C361_03615</name>
</gene>